<dbReference type="PROSITE" id="PS00171">
    <property type="entry name" value="TIM_1"/>
    <property type="match status" value="1"/>
</dbReference>
<dbReference type="Proteomes" id="UP001597041">
    <property type="component" value="Unassembled WGS sequence"/>
</dbReference>
<proteinExistence type="inferred from homology"/>
<comment type="caution">
    <text evidence="4">The sequence shown here is derived from an EMBL/GenBank/DDBJ whole genome shotgun (WGS) entry which is preliminary data.</text>
</comment>
<keyword evidence="3" id="KW-0312">Gluconeogenesis</keyword>
<evidence type="ECO:0000313" key="5">
    <source>
        <dbReference type="Proteomes" id="UP001597041"/>
    </source>
</evidence>
<evidence type="ECO:0000256" key="2">
    <source>
        <dbReference type="ARBA" id="ARBA00023235"/>
    </source>
</evidence>
<dbReference type="InterPro" id="IPR013785">
    <property type="entry name" value="Aldolase_TIM"/>
</dbReference>
<organism evidence="4 5">
    <name type="scientific">Oceanobacillus locisalsi</name>
    <dbReference type="NCBI Taxonomy" id="546107"/>
    <lineage>
        <taxon>Bacteria</taxon>
        <taxon>Bacillati</taxon>
        <taxon>Bacillota</taxon>
        <taxon>Bacilli</taxon>
        <taxon>Bacillales</taxon>
        <taxon>Bacillaceae</taxon>
        <taxon>Oceanobacillus</taxon>
    </lineage>
</organism>
<dbReference type="Gene3D" id="3.20.20.70">
    <property type="entry name" value="Aldolase class I"/>
    <property type="match status" value="1"/>
</dbReference>
<dbReference type="PROSITE" id="PS51440">
    <property type="entry name" value="TIM_2"/>
    <property type="match status" value="1"/>
</dbReference>
<keyword evidence="2 3" id="KW-0413">Isomerase</keyword>
<dbReference type="InterPro" id="IPR000652">
    <property type="entry name" value="Triosephosphate_isomerase"/>
</dbReference>
<dbReference type="GO" id="GO:0016853">
    <property type="term" value="F:isomerase activity"/>
    <property type="evidence" value="ECO:0007669"/>
    <property type="project" value="UniProtKB-KW"/>
</dbReference>
<evidence type="ECO:0000256" key="1">
    <source>
        <dbReference type="ARBA" id="ARBA00007422"/>
    </source>
</evidence>
<comment type="similarity">
    <text evidence="1 3">Belongs to the triosephosphate isomerase family.</text>
</comment>
<keyword evidence="5" id="KW-1185">Reference proteome</keyword>
<comment type="pathway">
    <text evidence="3">Carbohydrate biosynthesis; gluconeogenesis.</text>
</comment>
<comment type="subcellular location">
    <subcellularLocation>
        <location evidence="3">Cytoplasm</location>
    </subcellularLocation>
</comment>
<dbReference type="Pfam" id="PF00121">
    <property type="entry name" value="TIM"/>
    <property type="match status" value="1"/>
</dbReference>
<dbReference type="SUPFAM" id="SSF51351">
    <property type="entry name" value="Triosephosphate isomerase (TIM)"/>
    <property type="match status" value="1"/>
</dbReference>
<dbReference type="InterPro" id="IPR020861">
    <property type="entry name" value="Triosephosphate_isomerase_AS"/>
</dbReference>
<keyword evidence="3" id="KW-0963">Cytoplasm</keyword>
<dbReference type="EC" id="5.3.1.1" evidence="3"/>
<dbReference type="CDD" id="cd00311">
    <property type="entry name" value="TIM"/>
    <property type="match status" value="1"/>
</dbReference>
<accession>A0ABW3NIL1</accession>
<dbReference type="PANTHER" id="PTHR21139">
    <property type="entry name" value="TRIOSEPHOSPHATE ISOMERASE"/>
    <property type="match status" value="1"/>
</dbReference>
<dbReference type="InterPro" id="IPR035990">
    <property type="entry name" value="TIM_sf"/>
</dbReference>
<reference evidence="5" key="1">
    <citation type="journal article" date="2019" name="Int. J. Syst. Evol. Microbiol.">
        <title>The Global Catalogue of Microorganisms (GCM) 10K type strain sequencing project: providing services to taxonomists for standard genome sequencing and annotation.</title>
        <authorList>
            <consortium name="The Broad Institute Genomics Platform"/>
            <consortium name="The Broad Institute Genome Sequencing Center for Infectious Disease"/>
            <person name="Wu L."/>
            <person name="Ma J."/>
        </authorList>
    </citation>
    <scope>NUCLEOTIDE SEQUENCE [LARGE SCALE GENOMIC DNA]</scope>
    <source>
        <strain evidence="5">CCUG 56608</strain>
    </source>
</reference>
<gene>
    <name evidence="4" type="ORF">ACFQ19_13365</name>
</gene>
<evidence type="ECO:0000313" key="4">
    <source>
        <dbReference type="EMBL" id="MFD1067013.1"/>
    </source>
</evidence>
<keyword evidence="3" id="KW-0324">Glycolysis</keyword>
<evidence type="ECO:0000256" key="3">
    <source>
        <dbReference type="RuleBase" id="RU363013"/>
    </source>
</evidence>
<sequence length="275" mass="30406">MDDDGSIFKTIEKGGICMRQPVVGISYKTYVNTVDKATELVKALAEVATNEQAVEKFVFPSLGVVYPVAQALKGSDIAFGAQNISPYENGAYTGEVSIESIIDMGGTHVEIGHAERQHIFHETLDMIHLKTKLTLEKGLTPVLCVGEEERLDNKEERKDVLKEQILTSFGDVDKVLIPKVILAYEPVWAIGKAEAAEAVYVHETHEIIREIVQEAYTTEPAEAVRIIYGGSVSKDNVHEIISHDDVDGVFIGRFGHDPANYKQILETVKQVKRKG</sequence>
<dbReference type="EMBL" id="JBHTKK010000017">
    <property type="protein sequence ID" value="MFD1067013.1"/>
    <property type="molecule type" value="Genomic_DNA"/>
</dbReference>
<comment type="pathway">
    <text evidence="3">Carbohydrate degradation; glycolysis; D-glyceraldehyde 3-phosphate from glycerone phosphate: step 1/1.</text>
</comment>
<name>A0ABW3NIL1_9BACI</name>
<protein>
    <recommendedName>
        <fullName evidence="3">Triosephosphate isomerase</fullName>
        <ecNumber evidence="3">5.3.1.1</ecNumber>
    </recommendedName>
</protein>
<dbReference type="RefSeq" id="WP_379592880.1">
    <property type="nucleotide sequence ID" value="NZ_JBHTKK010000017.1"/>
</dbReference>
<comment type="subunit">
    <text evidence="3">Homodimer.</text>
</comment>
<dbReference type="PANTHER" id="PTHR21139:SF42">
    <property type="entry name" value="TRIOSEPHOSPHATE ISOMERASE"/>
    <property type="match status" value="1"/>
</dbReference>
<comment type="catalytic activity">
    <reaction evidence="3">
        <text>D-glyceraldehyde 3-phosphate = dihydroxyacetone phosphate</text>
        <dbReference type="Rhea" id="RHEA:18585"/>
        <dbReference type="ChEBI" id="CHEBI:57642"/>
        <dbReference type="ChEBI" id="CHEBI:59776"/>
        <dbReference type="EC" id="5.3.1.1"/>
    </reaction>
</comment>